<protein>
    <submittedName>
        <fullName evidence="1">Photosynthetic NDH subunit of subcomplex B 4, chloroplastic</fullName>
    </submittedName>
</protein>
<dbReference type="GO" id="GO:0009773">
    <property type="term" value="P:photosynthetic electron transport in photosystem I"/>
    <property type="evidence" value="ECO:0007669"/>
    <property type="project" value="InterPro"/>
</dbReference>
<organism evidence="1 2">
    <name type="scientific">Vitis vinifera</name>
    <name type="common">Grape</name>
    <dbReference type="NCBI Taxonomy" id="29760"/>
    <lineage>
        <taxon>Eukaryota</taxon>
        <taxon>Viridiplantae</taxon>
        <taxon>Streptophyta</taxon>
        <taxon>Embryophyta</taxon>
        <taxon>Tracheophyta</taxon>
        <taxon>Spermatophyta</taxon>
        <taxon>Magnoliopsida</taxon>
        <taxon>eudicotyledons</taxon>
        <taxon>Gunneridae</taxon>
        <taxon>Pentapetalae</taxon>
        <taxon>rosids</taxon>
        <taxon>Vitales</taxon>
        <taxon>Vitaceae</taxon>
        <taxon>Viteae</taxon>
        <taxon>Vitis</taxon>
    </lineage>
</organism>
<evidence type="ECO:0000313" key="2">
    <source>
        <dbReference type="Proteomes" id="UP000288805"/>
    </source>
</evidence>
<dbReference type="GO" id="GO:0009535">
    <property type="term" value="C:chloroplast thylakoid membrane"/>
    <property type="evidence" value="ECO:0007669"/>
    <property type="project" value="InterPro"/>
</dbReference>
<dbReference type="EMBL" id="QGNW01000154">
    <property type="protein sequence ID" value="RVW90535.1"/>
    <property type="molecule type" value="Genomic_DNA"/>
</dbReference>
<dbReference type="AlphaFoldDB" id="A0A438I1E7"/>
<dbReference type="PANTHER" id="PTHR36315">
    <property type="entry name" value="PHOTOSYNTHETIC NDH SUBUNIT OF SUBCOMPLEX B 4, CHLOROPLASTIC"/>
    <property type="match status" value="1"/>
</dbReference>
<name>A0A438I1E7_VITVI</name>
<dbReference type="OrthoDB" id="2018219at2759"/>
<comment type="caution">
    <text evidence="1">The sequence shown here is derived from an EMBL/GenBank/DDBJ whole genome shotgun (WGS) entry which is preliminary data.</text>
</comment>
<sequence length="210" mass="23871">MNPKKIYLAAGGSHWWEPQPVRRENGVADGGAADGGEYFLVDFGKKLGLQSNVPALGLTMAGIRQVARELHRSEFSPTESSKSKRASLCRVNALPDWPLMAVLVEHVEGQRDLITHKSIWHLNDETIKNVYTFYIMFTCWGCCFFGSTKDPYYDSEQYRKDGGDGTGHWVYEKQEDIEEAARAELWREELIEEIEQKVGGLRELEEAGRK</sequence>
<reference evidence="1 2" key="1">
    <citation type="journal article" date="2018" name="PLoS Genet.">
        <title>Population sequencing reveals clonal diversity and ancestral inbreeding in the grapevine cultivar Chardonnay.</title>
        <authorList>
            <person name="Roach M.J."/>
            <person name="Johnson D.L."/>
            <person name="Bohlmann J."/>
            <person name="van Vuuren H.J."/>
            <person name="Jones S.J."/>
            <person name="Pretorius I.S."/>
            <person name="Schmidt S.A."/>
            <person name="Borneman A.R."/>
        </authorList>
    </citation>
    <scope>NUCLEOTIDE SEQUENCE [LARGE SCALE GENOMIC DNA]</scope>
    <source>
        <strain evidence="2">cv. Chardonnay</strain>
        <tissue evidence="1">Leaf</tissue>
    </source>
</reference>
<gene>
    <name evidence="1" type="primary">PNSB4_2</name>
    <name evidence="1" type="ORF">CK203_030972</name>
</gene>
<dbReference type="InterPro" id="IPR034570">
    <property type="entry name" value="PNSB4"/>
</dbReference>
<dbReference type="Proteomes" id="UP000288805">
    <property type="component" value="Unassembled WGS sequence"/>
</dbReference>
<proteinExistence type="predicted"/>
<dbReference type="PANTHER" id="PTHR36315:SF2">
    <property type="entry name" value="PHOTOSYNTHETIC NDH SUBUNIT OF SUBCOMPLEX B 4, CHLOROPLASTIC"/>
    <property type="match status" value="1"/>
</dbReference>
<accession>A0A438I1E7</accession>
<dbReference type="GO" id="GO:0010598">
    <property type="term" value="C:NAD(P)H dehydrogenase complex (plastoquinone)"/>
    <property type="evidence" value="ECO:0007669"/>
    <property type="project" value="InterPro"/>
</dbReference>
<evidence type="ECO:0000313" key="1">
    <source>
        <dbReference type="EMBL" id="RVW90535.1"/>
    </source>
</evidence>